<reference evidence="2" key="1">
    <citation type="submission" date="2022-11" db="UniProtKB">
        <authorList>
            <consortium name="WormBaseParasite"/>
        </authorList>
    </citation>
    <scope>IDENTIFICATION</scope>
</reference>
<name>A0AC34RBL2_9BILA</name>
<organism evidence="1 2">
    <name type="scientific">Panagrolaimus sp. JU765</name>
    <dbReference type="NCBI Taxonomy" id="591449"/>
    <lineage>
        <taxon>Eukaryota</taxon>
        <taxon>Metazoa</taxon>
        <taxon>Ecdysozoa</taxon>
        <taxon>Nematoda</taxon>
        <taxon>Chromadorea</taxon>
        <taxon>Rhabditida</taxon>
        <taxon>Tylenchina</taxon>
        <taxon>Panagrolaimomorpha</taxon>
        <taxon>Panagrolaimoidea</taxon>
        <taxon>Panagrolaimidae</taxon>
        <taxon>Panagrolaimus</taxon>
    </lineage>
</organism>
<dbReference type="Proteomes" id="UP000887576">
    <property type="component" value="Unplaced"/>
</dbReference>
<proteinExistence type="predicted"/>
<evidence type="ECO:0000313" key="2">
    <source>
        <dbReference type="WBParaSite" id="JU765_v2.g5451.t1"/>
    </source>
</evidence>
<protein>
    <submittedName>
        <fullName evidence="2">Uncharacterized protein</fullName>
    </submittedName>
</protein>
<evidence type="ECO:0000313" key="1">
    <source>
        <dbReference type="Proteomes" id="UP000887576"/>
    </source>
</evidence>
<accession>A0AC34RBL2</accession>
<dbReference type="WBParaSite" id="JU765_v2.g5451.t1">
    <property type="protein sequence ID" value="JU765_v2.g5451.t1"/>
    <property type="gene ID" value="JU765_v2.g5451"/>
</dbReference>
<sequence length="462" mass="53503">MSSGNSSATTTTMNSQGFPVIIPQNCSNKIAVAPLPQKKISYRKDDKESHRNFQRSSIGPNSSPYQITTGYLPTSKSANRLYRTSNEVVIDGHTPTPIGDEPTGLRVAQLESKVEELQRMTSKQNFMFTTSTPVTNDALVKELISKDERIGQLQARIQFLSSEKEQQKIIYEKEREEWKKETENSRKMFLKHKEKIQKLQKDLEFCENHWKETEKQKNDEILQNQEKLHEKDNEIRILKEKILESTTKFSKQISEFEITMNLKNEKIIEMESLVAQMKIDKNSNMKKMMTPISGVETLSEMEDLTDVEDNFPTILPNRNENNTPNSRYSVTPSTTSEKYSTNLPSSFNQLFRTHFRRTQIVHDLTNKISEANLKILIGKNLDAEKILRYTTDTDAEDSESLVSEAPASSLRMTIPTAEKYLRKECDMLERTEKKLFDIRRQYLDVCKETNFANKYQNFNSTK</sequence>